<reference evidence="9" key="1">
    <citation type="submission" date="2021-02" db="EMBL/GenBank/DDBJ databases">
        <authorList>
            <person name="Nowell W R."/>
        </authorList>
    </citation>
    <scope>NUCLEOTIDE SEQUENCE</scope>
</reference>
<comment type="similarity">
    <text evidence="1 7">Belongs to the peptidase A1 family.</text>
</comment>
<evidence type="ECO:0000313" key="11">
    <source>
        <dbReference type="Proteomes" id="UP000663829"/>
    </source>
</evidence>
<comment type="caution">
    <text evidence="9">The sequence shown here is derived from an EMBL/GenBank/DDBJ whole genome shotgun (WGS) entry which is preliminary data.</text>
</comment>
<dbReference type="PROSITE" id="PS51767">
    <property type="entry name" value="PEPTIDASE_A1"/>
    <property type="match status" value="1"/>
</dbReference>
<evidence type="ECO:0000313" key="9">
    <source>
        <dbReference type="EMBL" id="CAF1520131.1"/>
    </source>
</evidence>
<dbReference type="EMBL" id="CAJNOQ010023799">
    <property type="protein sequence ID" value="CAF1520131.1"/>
    <property type="molecule type" value="Genomic_DNA"/>
</dbReference>
<organism evidence="9 11">
    <name type="scientific">Didymodactylos carnosus</name>
    <dbReference type="NCBI Taxonomy" id="1234261"/>
    <lineage>
        <taxon>Eukaryota</taxon>
        <taxon>Metazoa</taxon>
        <taxon>Spiralia</taxon>
        <taxon>Gnathifera</taxon>
        <taxon>Rotifera</taxon>
        <taxon>Eurotatoria</taxon>
        <taxon>Bdelloidea</taxon>
        <taxon>Philodinida</taxon>
        <taxon>Philodinidae</taxon>
        <taxon>Didymodactylos</taxon>
    </lineage>
</organism>
<keyword evidence="4 7" id="KW-0378">Hydrolase</keyword>
<protein>
    <recommendedName>
        <fullName evidence="8">Peptidase A1 domain-containing protein</fullName>
    </recommendedName>
</protein>
<keyword evidence="3 7" id="KW-0064">Aspartyl protease</keyword>
<dbReference type="Pfam" id="PF00026">
    <property type="entry name" value="Asp"/>
    <property type="match status" value="1"/>
</dbReference>
<evidence type="ECO:0000256" key="7">
    <source>
        <dbReference type="RuleBase" id="RU000454"/>
    </source>
</evidence>
<dbReference type="PANTHER" id="PTHR47966">
    <property type="entry name" value="BETA-SITE APP-CLEAVING ENZYME, ISOFORM A-RELATED"/>
    <property type="match status" value="1"/>
</dbReference>
<evidence type="ECO:0000256" key="4">
    <source>
        <dbReference type="ARBA" id="ARBA00022801"/>
    </source>
</evidence>
<name>A0A815USQ6_9BILA</name>
<dbReference type="PANTHER" id="PTHR47966:SF51">
    <property type="entry name" value="BETA-SITE APP-CLEAVING ENZYME, ISOFORM A-RELATED"/>
    <property type="match status" value="1"/>
</dbReference>
<keyword evidence="6" id="KW-0325">Glycoprotein</keyword>
<accession>A0A815USQ6</accession>
<evidence type="ECO:0000256" key="2">
    <source>
        <dbReference type="ARBA" id="ARBA00022670"/>
    </source>
</evidence>
<evidence type="ECO:0000313" key="10">
    <source>
        <dbReference type="EMBL" id="CAF4379649.1"/>
    </source>
</evidence>
<evidence type="ECO:0000256" key="1">
    <source>
        <dbReference type="ARBA" id="ARBA00007447"/>
    </source>
</evidence>
<dbReference type="PROSITE" id="PS00141">
    <property type="entry name" value="ASP_PROTEASE"/>
    <property type="match status" value="1"/>
</dbReference>
<feature type="domain" description="Peptidase A1" evidence="8">
    <location>
        <begin position="1"/>
        <end position="242"/>
    </location>
</feature>
<keyword evidence="5" id="KW-1015">Disulfide bond</keyword>
<sequence length="249" mass="26897">MIAGSTITEQFGEVTTGSDITNDKYDGLIGMGFASQTKDGQNPVVYQLYQLKQITAPQFSFYLSTAAKESKNGGELILGGVDKSKFTGSITWTPVTVAFYWQFSLTNVKVGNRLLSGSQGCQAIADTGTSLINGYTGFVKAIHKTIGAKYSSVVGAYVVPCSKVSALPSLTFTVSGRPLTLLGSHYTFKYISPKKVTYCVSSLTGDDSAQDEFENIIWILGDVFLRRWYSVYDLGTSAVGFAKSISYNT</sequence>
<evidence type="ECO:0000256" key="6">
    <source>
        <dbReference type="ARBA" id="ARBA00023180"/>
    </source>
</evidence>
<dbReference type="InterPro" id="IPR001461">
    <property type="entry name" value="Aspartic_peptidase_A1"/>
</dbReference>
<gene>
    <name evidence="9" type="ORF">GPM918_LOCUS37516</name>
    <name evidence="10" type="ORF">SRO942_LOCUS38287</name>
</gene>
<dbReference type="SUPFAM" id="SSF50630">
    <property type="entry name" value="Acid proteases"/>
    <property type="match status" value="1"/>
</dbReference>
<dbReference type="Gene3D" id="2.40.70.10">
    <property type="entry name" value="Acid Proteases"/>
    <property type="match status" value="2"/>
</dbReference>
<evidence type="ECO:0000259" key="8">
    <source>
        <dbReference type="PROSITE" id="PS51767"/>
    </source>
</evidence>
<dbReference type="InterPro" id="IPR021109">
    <property type="entry name" value="Peptidase_aspartic_dom_sf"/>
</dbReference>
<dbReference type="AlphaFoldDB" id="A0A815USQ6"/>
<dbReference type="OrthoDB" id="771136at2759"/>
<dbReference type="Proteomes" id="UP000681722">
    <property type="component" value="Unassembled WGS sequence"/>
</dbReference>
<dbReference type="GO" id="GO:0004190">
    <property type="term" value="F:aspartic-type endopeptidase activity"/>
    <property type="evidence" value="ECO:0007669"/>
    <property type="project" value="UniProtKB-KW"/>
</dbReference>
<evidence type="ECO:0000256" key="3">
    <source>
        <dbReference type="ARBA" id="ARBA00022750"/>
    </source>
</evidence>
<keyword evidence="11" id="KW-1185">Reference proteome</keyword>
<dbReference type="FunFam" id="2.40.70.10:FF:000002">
    <property type="entry name" value="Vacuolar aspartic proteinase"/>
    <property type="match status" value="1"/>
</dbReference>
<dbReference type="InterPro" id="IPR033121">
    <property type="entry name" value="PEPTIDASE_A1"/>
</dbReference>
<evidence type="ECO:0000256" key="5">
    <source>
        <dbReference type="ARBA" id="ARBA00023157"/>
    </source>
</evidence>
<dbReference type="InterPro" id="IPR001969">
    <property type="entry name" value="Aspartic_peptidase_AS"/>
</dbReference>
<dbReference type="GO" id="GO:0006508">
    <property type="term" value="P:proteolysis"/>
    <property type="evidence" value="ECO:0007669"/>
    <property type="project" value="UniProtKB-KW"/>
</dbReference>
<keyword evidence="2 7" id="KW-0645">Protease</keyword>
<dbReference type="Proteomes" id="UP000663829">
    <property type="component" value="Unassembled WGS sequence"/>
</dbReference>
<dbReference type="EMBL" id="CAJOBC010089354">
    <property type="protein sequence ID" value="CAF4379649.1"/>
    <property type="molecule type" value="Genomic_DNA"/>
</dbReference>
<dbReference type="PRINTS" id="PR00792">
    <property type="entry name" value="PEPSIN"/>
</dbReference>
<proteinExistence type="inferred from homology"/>